<evidence type="ECO:0000313" key="2">
    <source>
        <dbReference type="EMBL" id="PAP78685.1"/>
    </source>
</evidence>
<keyword evidence="3" id="KW-1185">Reference proteome</keyword>
<organism evidence="2 3">
    <name type="scientific">Rubrivirga marina</name>
    <dbReference type="NCBI Taxonomy" id="1196024"/>
    <lineage>
        <taxon>Bacteria</taxon>
        <taxon>Pseudomonadati</taxon>
        <taxon>Rhodothermota</taxon>
        <taxon>Rhodothermia</taxon>
        <taxon>Rhodothermales</taxon>
        <taxon>Rubricoccaceae</taxon>
        <taxon>Rubrivirga</taxon>
    </lineage>
</organism>
<reference evidence="2 3" key="1">
    <citation type="submission" date="2016-11" db="EMBL/GenBank/DDBJ databases">
        <title>Study of marine rhodopsin-containing bacteria.</title>
        <authorList>
            <person name="Yoshizawa S."/>
            <person name="Kumagai Y."/>
            <person name="Kogure K."/>
        </authorList>
    </citation>
    <scope>NUCLEOTIDE SEQUENCE [LARGE SCALE GENOMIC DNA]</scope>
    <source>
        <strain evidence="2 3">SAORIC-28</strain>
    </source>
</reference>
<accession>A0A271J6W5</accession>
<dbReference type="AlphaFoldDB" id="A0A271J6W5"/>
<proteinExistence type="predicted"/>
<evidence type="ECO:0000313" key="3">
    <source>
        <dbReference type="Proteomes" id="UP000216339"/>
    </source>
</evidence>
<dbReference type="GO" id="GO:0043190">
    <property type="term" value="C:ATP-binding cassette (ABC) transporter complex"/>
    <property type="evidence" value="ECO:0007669"/>
    <property type="project" value="InterPro"/>
</dbReference>
<keyword evidence="1" id="KW-0472">Membrane</keyword>
<feature type="transmembrane region" description="Helical" evidence="1">
    <location>
        <begin position="186"/>
        <end position="209"/>
    </location>
</feature>
<feature type="transmembrane region" description="Helical" evidence="1">
    <location>
        <begin position="43"/>
        <end position="63"/>
    </location>
</feature>
<dbReference type="GO" id="GO:0005548">
    <property type="term" value="F:phospholipid transporter activity"/>
    <property type="evidence" value="ECO:0007669"/>
    <property type="project" value="TreeGrafter"/>
</dbReference>
<feature type="transmembrane region" description="Helical" evidence="1">
    <location>
        <begin position="221"/>
        <end position="244"/>
    </location>
</feature>
<feature type="transmembrane region" description="Helical" evidence="1">
    <location>
        <begin position="83"/>
        <end position="102"/>
    </location>
</feature>
<keyword evidence="1" id="KW-1133">Transmembrane helix</keyword>
<sequence>MLHGFGAYCVLIAEAFNLPRDLRPSLYARNLATQMVQVGIDSIPIVSLATAFSGGVVVVQAIYQLENPLLPLSIVGTFAEQSILLELGTLVTAFVLCGRVGARIAAELGTMRVKEQIDALEAMGLNSRSFLVVPRVLAGVLMFPVLYVVAATVGMATGGAVAELSGVLTIQTFWEGARLFFRPYDVFFGLVKSLVFGFVITSIACYTGYNAEGGAEGVGKATTRAAVLGCVWVLFSDYLCAAILL</sequence>
<dbReference type="Proteomes" id="UP000216339">
    <property type="component" value="Unassembled WGS sequence"/>
</dbReference>
<comment type="caution">
    <text evidence="2">The sequence shown here is derived from an EMBL/GenBank/DDBJ whole genome shotgun (WGS) entry which is preliminary data.</text>
</comment>
<name>A0A271J6W5_9BACT</name>
<protein>
    <submittedName>
        <fullName evidence="2">ABC transporter permease</fullName>
    </submittedName>
</protein>
<gene>
    <name evidence="2" type="ORF">BSZ37_07060</name>
</gene>
<dbReference type="Pfam" id="PF02405">
    <property type="entry name" value="MlaE"/>
    <property type="match status" value="1"/>
</dbReference>
<dbReference type="PANTHER" id="PTHR30188">
    <property type="entry name" value="ABC TRANSPORTER PERMEASE PROTEIN-RELATED"/>
    <property type="match status" value="1"/>
</dbReference>
<dbReference type="EMBL" id="MQWD01000001">
    <property type="protein sequence ID" value="PAP78685.1"/>
    <property type="molecule type" value="Genomic_DNA"/>
</dbReference>
<evidence type="ECO:0000256" key="1">
    <source>
        <dbReference type="SAM" id="Phobius"/>
    </source>
</evidence>
<feature type="transmembrane region" description="Helical" evidence="1">
    <location>
        <begin position="130"/>
        <end position="149"/>
    </location>
</feature>
<dbReference type="InterPro" id="IPR030802">
    <property type="entry name" value="Permease_MalE"/>
</dbReference>
<dbReference type="PANTHER" id="PTHR30188:SF4">
    <property type="entry name" value="PROTEIN TRIGALACTOSYLDIACYLGLYCEROL 1, CHLOROPLASTIC"/>
    <property type="match status" value="1"/>
</dbReference>
<keyword evidence="1" id="KW-0812">Transmembrane</keyword>